<evidence type="ECO:0000313" key="3">
    <source>
        <dbReference type="Proteomes" id="UP000692954"/>
    </source>
</evidence>
<evidence type="ECO:0000256" key="1">
    <source>
        <dbReference type="SAM" id="SignalP"/>
    </source>
</evidence>
<sequence length="522" mass="62331">MEILLIFSWLLVYYLNSTLIPCEDYKMEPVISCQLFLNCLILEGNEDNFLELRHIDNQIIQKSFTIPFEKEPILIRIINSIDKKKIQEKMICSLILNLEYYILCKSFELVFYDQQNNYNEKLRLETKIQYNEFCNEMYENEDESLSLFCLSQFNLKKYTLQLQGNVSLSLEYNVSAQIKNGCKKKQLKLNEDKHIIVFYQCSNWTIYLINNTQIITLSNYSMIQLEFQQQNFSYIDDITFSQYNENLYYIYLTQEASYLQIYFNQISLIIFTSYFKDEPSKVIQKILVQKETSHIILVIYQENSMQDLNNTTKHSKITINQKYSNDHIHFHSNLILLQNQCELSVLITAHLNQTYQILNTSLHFFEYDNIFCQYDIINKAIQFYRYYPLSPLIQPKQKYLHSIYLKELFENNPLRKCQRILYNNDTQEQNKKISQTIIITNNCQNKLQSILSSDQIQSFQNSSIKIYNNESNIISASIKNHQKFIDSCLSKISQFLFLGKIELTQIKVQEYISFQNETFFYI</sequence>
<organism evidence="2 3">
    <name type="scientific">Paramecium sonneborni</name>
    <dbReference type="NCBI Taxonomy" id="65129"/>
    <lineage>
        <taxon>Eukaryota</taxon>
        <taxon>Sar</taxon>
        <taxon>Alveolata</taxon>
        <taxon>Ciliophora</taxon>
        <taxon>Intramacronucleata</taxon>
        <taxon>Oligohymenophorea</taxon>
        <taxon>Peniculida</taxon>
        <taxon>Parameciidae</taxon>
        <taxon>Paramecium</taxon>
    </lineage>
</organism>
<keyword evidence="1" id="KW-0732">Signal</keyword>
<dbReference type="Proteomes" id="UP000692954">
    <property type="component" value="Unassembled WGS sequence"/>
</dbReference>
<keyword evidence="3" id="KW-1185">Reference proteome</keyword>
<feature type="chain" id="PRO_5035934590" description="Transmembrane protein" evidence="1">
    <location>
        <begin position="18"/>
        <end position="522"/>
    </location>
</feature>
<dbReference type="EMBL" id="CAJJDN010000043">
    <property type="protein sequence ID" value="CAD8082498.1"/>
    <property type="molecule type" value="Genomic_DNA"/>
</dbReference>
<accession>A0A8S1MPX2</accession>
<gene>
    <name evidence="2" type="ORF">PSON_ATCC_30995.1.T0430229</name>
</gene>
<protein>
    <recommendedName>
        <fullName evidence="4">Transmembrane protein</fullName>
    </recommendedName>
</protein>
<dbReference type="AlphaFoldDB" id="A0A8S1MPX2"/>
<evidence type="ECO:0008006" key="4">
    <source>
        <dbReference type="Google" id="ProtNLM"/>
    </source>
</evidence>
<feature type="signal peptide" evidence="1">
    <location>
        <begin position="1"/>
        <end position="17"/>
    </location>
</feature>
<name>A0A8S1MPX2_9CILI</name>
<proteinExistence type="predicted"/>
<reference evidence="2" key="1">
    <citation type="submission" date="2021-01" db="EMBL/GenBank/DDBJ databases">
        <authorList>
            <consortium name="Genoscope - CEA"/>
            <person name="William W."/>
        </authorList>
    </citation>
    <scope>NUCLEOTIDE SEQUENCE</scope>
</reference>
<evidence type="ECO:0000313" key="2">
    <source>
        <dbReference type="EMBL" id="CAD8082498.1"/>
    </source>
</evidence>
<dbReference type="OrthoDB" id="311225at2759"/>
<comment type="caution">
    <text evidence="2">The sequence shown here is derived from an EMBL/GenBank/DDBJ whole genome shotgun (WGS) entry which is preliminary data.</text>
</comment>